<protein>
    <submittedName>
        <fullName evidence="1">DUF3842 family protein</fullName>
    </submittedName>
</protein>
<comment type="caution">
    <text evidence="1">The sequence shown here is derived from an EMBL/GenBank/DDBJ whole genome shotgun (WGS) entry which is preliminary data.</text>
</comment>
<reference evidence="1" key="1">
    <citation type="journal article" date="2020" name="mSystems">
        <title>Genome- and Community-Level Interaction Insights into Carbon Utilization and Element Cycling Functions of Hydrothermarchaeota in Hydrothermal Sediment.</title>
        <authorList>
            <person name="Zhou Z."/>
            <person name="Liu Y."/>
            <person name="Xu W."/>
            <person name="Pan J."/>
            <person name="Luo Z.H."/>
            <person name="Li M."/>
        </authorList>
    </citation>
    <scope>NUCLEOTIDE SEQUENCE [LARGE SCALE GENOMIC DNA]</scope>
    <source>
        <strain evidence="1">SpSt-1019</strain>
    </source>
</reference>
<dbReference type="AlphaFoldDB" id="A0A7C5KE07"/>
<gene>
    <name evidence="1" type="ORF">ENL70_07640</name>
</gene>
<name>A0A7C5KE07_9BACT</name>
<sequence>MDEKIIKIAIVDGQGGGIGQQIVLKIREILSEIIERIEIIALGTNAFATVNMLKAKANKGASGENAIEKNVLEADYILGSISILVADSMMGEFTPKMSEAIAKSKAIKILLPINQSNIDIALTQQEPLPHQVEDAVMRLKNYIERMN</sequence>
<dbReference type="EMBL" id="DRUY01000255">
    <property type="protein sequence ID" value="HHI66400.1"/>
    <property type="molecule type" value="Genomic_DNA"/>
</dbReference>
<organism evidence="1">
    <name type="scientific">Thermodesulfobium narugense</name>
    <dbReference type="NCBI Taxonomy" id="184064"/>
    <lineage>
        <taxon>Bacteria</taxon>
        <taxon>Pseudomonadati</taxon>
        <taxon>Thermodesulfobiota</taxon>
        <taxon>Thermodesulfobiia</taxon>
        <taxon>Thermodesulfobiales</taxon>
        <taxon>Thermodesulfobiaceae</taxon>
        <taxon>Thermodesulfobium</taxon>
    </lineage>
</organism>
<dbReference type="Pfam" id="PF12953">
    <property type="entry name" value="DUF3842"/>
    <property type="match status" value="1"/>
</dbReference>
<accession>A0A7C5KE07</accession>
<proteinExistence type="predicted"/>
<evidence type="ECO:0000313" key="1">
    <source>
        <dbReference type="EMBL" id="HHI66400.1"/>
    </source>
</evidence>
<dbReference type="InterPro" id="IPR024208">
    <property type="entry name" value="DUF3842"/>
</dbReference>